<dbReference type="HOGENOM" id="CLU_006329_4_2_1"/>
<dbReference type="GO" id="GO:0000981">
    <property type="term" value="F:DNA-binding transcription factor activity, RNA polymerase II-specific"/>
    <property type="evidence" value="ECO:0007669"/>
    <property type="project" value="InterPro"/>
</dbReference>
<dbReference type="PANTHER" id="PTHR47171:SF4">
    <property type="entry name" value="ACETAMIDASE REGULATORY PROTEIN"/>
    <property type="match status" value="1"/>
</dbReference>
<dbReference type="InterPro" id="IPR001138">
    <property type="entry name" value="Zn2Cys6_DnaBD"/>
</dbReference>
<dbReference type="PROSITE" id="PS50048">
    <property type="entry name" value="ZN2_CY6_FUNGAL_2"/>
    <property type="match status" value="1"/>
</dbReference>
<keyword evidence="4" id="KW-0238">DNA-binding</keyword>
<sequence>MRIAKQACNHCHRRKVRCDISATGSSPCSNCRMKKIADCKVHVKRKTLSAASASPTNTLPALPLLRPKRVIDKEKPSYIHPIYTESHDDSAHESGNIADFLGKETIRTANLDHKSRVCYIGNEPSNFQYLVRQSSQLLDRDARIHHFSNRQYHPRHTSYRLDSLPADSFARPPPALEQELLDAYFTHINCGWPIIDEEHFRIQVSGNDARDPVSLPLLNAVLLVGAHVLVREKPELKHHQAIFFRRAKSLMDARSEQDRLIYVQSALLLTWYADGLEEVIANSWYWIGFAARTAIGIGMHRDPTHAKHPPLQRRSWIRTWWMLFQFDALMALAYGRPQAINLDDCDVPEITLSDLEGIPNAQADFIIAHSRLCILISQVMRHRWALRPTPTLNHSGRSVDQQLADFASHLPPSLGPPSLFPSASSGPNSSAPWRAILHLNYSTLVILLHREPPSSPDTFPPRNETTTANPIVAAEATTQTAAMLQSLDATKALQLLNFFGVHAVWTTMLQLKRDIRHPNPLMASSASRTLKALLATLLELSYSWNFAQGLARLFGDADREADDLREQHQQNEQTQQPTASTDAEMELSESLFMDFGLLEDFFMGYEDNLA</sequence>
<keyword evidence="2" id="KW-0862">Zinc</keyword>
<dbReference type="CDD" id="cd00067">
    <property type="entry name" value="GAL4"/>
    <property type="match status" value="1"/>
</dbReference>
<reference evidence="9 10" key="1">
    <citation type="journal article" date="2015" name="Genome Announc.">
        <title>Draft Genome Sequence and Gene Annotation of the Entomopathogenic Fungus Verticillium hemipterigenum.</title>
        <authorList>
            <person name="Horn F."/>
            <person name="Habel A."/>
            <person name="Scharf D.H."/>
            <person name="Dworschak J."/>
            <person name="Brakhage A.A."/>
            <person name="Guthke R."/>
            <person name="Hertweck C."/>
            <person name="Linde J."/>
        </authorList>
    </citation>
    <scope>NUCLEOTIDE SEQUENCE [LARGE SCALE GENOMIC DNA]</scope>
</reference>
<keyword evidence="5" id="KW-0804">Transcription</keyword>
<dbReference type="InterPro" id="IPR007219">
    <property type="entry name" value="XnlR_reg_dom"/>
</dbReference>
<keyword evidence="10" id="KW-1185">Reference proteome</keyword>
<dbReference type="PANTHER" id="PTHR47171">
    <property type="entry name" value="FARA-RELATED"/>
    <property type="match status" value="1"/>
</dbReference>
<evidence type="ECO:0000256" key="3">
    <source>
        <dbReference type="ARBA" id="ARBA00023015"/>
    </source>
</evidence>
<name>A0A0A1TG29_9HYPO</name>
<dbReference type="EMBL" id="CDHN01000006">
    <property type="protein sequence ID" value="CEJ93734.1"/>
    <property type="molecule type" value="Genomic_DNA"/>
</dbReference>
<keyword evidence="6" id="KW-0539">Nucleus</keyword>
<evidence type="ECO:0000313" key="9">
    <source>
        <dbReference type="EMBL" id="CEJ93734.1"/>
    </source>
</evidence>
<dbReference type="Pfam" id="PF00172">
    <property type="entry name" value="Zn_clus"/>
    <property type="match status" value="1"/>
</dbReference>
<dbReference type="AlphaFoldDB" id="A0A0A1TG29"/>
<evidence type="ECO:0000256" key="1">
    <source>
        <dbReference type="ARBA" id="ARBA00022723"/>
    </source>
</evidence>
<accession>A0A0A1TG29</accession>
<proteinExistence type="predicted"/>
<organism evidence="9 10">
    <name type="scientific">[Torrubiella] hemipterigena</name>
    <dbReference type="NCBI Taxonomy" id="1531966"/>
    <lineage>
        <taxon>Eukaryota</taxon>
        <taxon>Fungi</taxon>
        <taxon>Dikarya</taxon>
        <taxon>Ascomycota</taxon>
        <taxon>Pezizomycotina</taxon>
        <taxon>Sordariomycetes</taxon>
        <taxon>Hypocreomycetidae</taxon>
        <taxon>Hypocreales</taxon>
        <taxon>Clavicipitaceae</taxon>
        <taxon>Clavicipitaceae incertae sedis</taxon>
        <taxon>'Torrubiella' clade</taxon>
    </lineage>
</organism>
<evidence type="ECO:0000313" key="10">
    <source>
        <dbReference type="Proteomes" id="UP000039046"/>
    </source>
</evidence>
<dbReference type="Proteomes" id="UP000039046">
    <property type="component" value="Unassembled WGS sequence"/>
</dbReference>
<evidence type="ECO:0000256" key="6">
    <source>
        <dbReference type="ARBA" id="ARBA00023242"/>
    </source>
</evidence>
<feature type="domain" description="Zn(2)-C6 fungal-type" evidence="8">
    <location>
        <begin position="7"/>
        <end position="41"/>
    </location>
</feature>
<keyword evidence="1" id="KW-0479">Metal-binding</keyword>
<evidence type="ECO:0000256" key="5">
    <source>
        <dbReference type="ARBA" id="ARBA00023163"/>
    </source>
</evidence>
<evidence type="ECO:0000256" key="4">
    <source>
        <dbReference type="ARBA" id="ARBA00023125"/>
    </source>
</evidence>
<dbReference type="InterPro" id="IPR052073">
    <property type="entry name" value="Amide_Lactam_Regulators"/>
</dbReference>
<protein>
    <recommendedName>
        <fullName evidence="8">Zn(2)-C6 fungal-type domain-containing protein</fullName>
    </recommendedName>
</protein>
<gene>
    <name evidence="9" type="ORF">VHEMI09305</name>
</gene>
<dbReference type="InterPro" id="IPR036864">
    <property type="entry name" value="Zn2-C6_fun-type_DNA-bd_sf"/>
</dbReference>
<evidence type="ECO:0000256" key="2">
    <source>
        <dbReference type="ARBA" id="ARBA00022833"/>
    </source>
</evidence>
<feature type="region of interest" description="Disordered" evidence="7">
    <location>
        <begin position="562"/>
        <end position="583"/>
    </location>
</feature>
<keyword evidence="3" id="KW-0805">Transcription regulation</keyword>
<dbReference type="GO" id="GO:0006351">
    <property type="term" value="P:DNA-templated transcription"/>
    <property type="evidence" value="ECO:0007669"/>
    <property type="project" value="InterPro"/>
</dbReference>
<evidence type="ECO:0000256" key="7">
    <source>
        <dbReference type="SAM" id="MobiDB-lite"/>
    </source>
</evidence>
<dbReference type="PROSITE" id="PS00463">
    <property type="entry name" value="ZN2_CY6_FUNGAL_1"/>
    <property type="match status" value="1"/>
</dbReference>
<dbReference type="GO" id="GO:0008270">
    <property type="term" value="F:zinc ion binding"/>
    <property type="evidence" value="ECO:0007669"/>
    <property type="project" value="InterPro"/>
</dbReference>
<dbReference type="SMART" id="SM00906">
    <property type="entry name" value="Fungal_trans"/>
    <property type="match status" value="1"/>
</dbReference>
<dbReference type="STRING" id="1531966.A0A0A1TG29"/>
<dbReference type="Gene3D" id="4.10.240.10">
    <property type="entry name" value="Zn(2)-C6 fungal-type DNA-binding domain"/>
    <property type="match status" value="1"/>
</dbReference>
<evidence type="ECO:0000259" key="8">
    <source>
        <dbReference type="PROSITE" id="PS50048"/>
    </source>
</evidence>
<dbReference type="CDD" id="cd12148">
    <property type="entry name" value="fungal_TF_MHR"/>
    <property type="match status" value="1"/>
</dbReference>
<dbReference type="GO" id="GO:0003677">
    <property type="term" value="F:DNA binding"/>
    <property type="evidence" value="ECO:0007669"/>
    <property type="project" value="UniProtKB-KW"/>
</dbReference>
<dbReference type="Pfam" id="PF04082">
    <property type="entry name" value="Fungal_trans"/>
    <property type="match status" value="1"/>
</dbReference>
<dbReference type="SUPFAM" id="SSF57701">
    <property type="entry name" value="Zn2/Cys6 DNA-binding domain"/>
    <property type="match status" value="1"/>
</dbReference>